<dbReference type="PANTHER" id="PTHR23501">
    <property type="entry name" value="MAJOR FACILITATOR SUPERFAMILY"/>
    <property type="match status" value="1"/>
</dbReference>
<dbReference type="GO" id="GO:0005886">
    <property type="term" value="C:plasma membrane"/>
    <property type="evidence" value="ECO:0007669"/>
    <property type="project" value="TreeGrafter"/>
</dbReference>
<dbReference type="KEGG" id="azz:DEW08_02335"/>
<dbReference type="EMBL" id="CP029352">
    <property type="protein sequence ID" value="AWK85171.1"/>
    <property type="molecule type" value="Genomic_DNA"/>
</dbReference>
<evidence type="ECO:0000313" key="9">
    <source>
        <dbReference type="Proteomes" id="UP000245629"/>
    </source>
</evidence>
<evidence type="ECO:0000256" key="3">
    <source>
        <dbReference type="ARBA" id="ARBA00022692"/>
    </source>
</evidence>
<feature type="transmembrane region" description="Helical" evidence="6">
    <location>
        <begin position="117"/>
        <end position="139"/>
    </location>
</feature>
<keyword evidence="9" id="KW-1185">Reference proteome</keyword>
<dbReference type="InterPro" id="IPR020846">
    <property type="entry name" value="MFS_dom"/>
</dbReference>
<keyword evidence="4 6" id="KW-1133">Transmembrane helix</keyword>
<feature type="transmembrane region" description="Helical" evidence="6">
    <location>
        <begin position="90"/>
        <end position="111"/>
    </location>
</feature>
<dbReference type="PROSITE" id="PS50850">
    <property type="entry name" value="MFS"/>
    <property type="match status" value="1"/>
</dbReference>
<evidence type="ECO:0000256" key="1">
    <source>
        <dbReference type="ARBA" id="ARBA00004127"/>
    </source>
</evidence>
<organism evidence="8 9">
    <name type="scientific">Azospirillum thermophilum</name>
    <dbReference type="NCBI Taxonomy" id="2202148"/>
    <lineage>
        <taxon>Bacteria</taxon>
        <taxon>Pseudomonadati</taxon>
        <taxon>Pseudomonadota</taxon>
        <taxon>Alphaproteobacteria</taxon>
        <taxon>Rhodospirillales</taxon>
        <taxon>Azospirillaceae</taxon>
        <taxon>Azospirillum</taxon>
    </lineage>
</organism>
<dbReference type="InterPro" id="IPR036259">
    <property type="entry name" value="MFS_trans_sf"/>
</dbReference>
<dbReference type="AlphaFoldDB" id="A0A2S2CL11"/>
<dbReference type="Proteomes" id="UP000245629">
    <property type="component" value="Chromosome 1"/>
</dbReference>
<comment type="subcellular location">
    <subcellularLocation>
        <location evidence="1">Endomembrane system</location>
        <topology evidence="1">Multi-pass membrane protein</topology>
    </subcellularLocation>
</comment>
<reference evidence="9" key="1">
    <citation type="submission" date="2018-05" db="EMBL/GenBank/DDBJ databases">
        <title>Azospirillum thermophila sp. nov., a novel isolated from hot spring.</title>
        <authorList>
            <person name="Zhao Z."/>
        </authorList>
    </citation>
    <scope>NUCLEOTIDE SEQUENCE [LARGE SCALE GENOMIC DNA]</scope>
    <source>
        <strain evidence="9">CFH 70021</strain>
    </source>
</reference>
<feature type="transmembrane region" description="Helical" evidence="6">
    <location>
        <begin position="262"/>
        <end position="284"/>
    </location>
</feature>
<dbReference type="Gene3D" id="1.20.1250.20">
    <property type="entry name" value="MFS general substrate transporter like domains"/>
    <property type="match status" value="1"/>
</dbReference>
<dbReference type="SUPFAM" id="SSF103473">
    <property type="entry name" value="MFS general substrate transporter"/>
    <property type="match status" value="1"/>
</dbReference>
<evidence type="ECO:0000313" key="8">
    <source>
        <dbReference type="EMBL" id="AWK85171.1"/>
    </source>
</evidence>
<dbReference type="PANTHER" id="PTHR23501:SF191">
    <property type="entry name" value="VACUOLAR BASIC AMINO ACID TRANSPORTER 4"/>
    <property type="match status" value="1"/>
</dbReference>
<feature type="transmembrane region" description="Helical" evidence="6">
    <location>
        <begin position="176"/>
        <end position="205"/>
    </location>
</feature>
<feature type="transmembrane region" description="Helical" evidence="6">
    <location>
        <begin position="226"/>
        <end position="250"/>
    </location>
</feature>
<name>A0A2S2CL11_9PROT</name>
<dbReference type="OrthoDB" id="9807274at2"/>
<feature type="domain" description="Major facilitator superfamily (MFS) profile" evidence="7">
    <location>
        <begin position="81"/>
        <end position="301"/>
    </location>
</feature>
<dbReference type="Pfam" id="PF07690">
    <property type="entry name" value="MFS_1"/>
    <property type="match status" value="1"/>
</dbReference>
<sequence>MALVHLPGRGDGLPARRLDLAGLLLLAGTLAVLLWALSRGLQIGWDEPVVRGGLTAGGAGLITFLLWEWFCPFPLLELRVFRSRSFVGGFVLTLSMGGGLYASTYLIPLYLQQVGHLSASTAGLMMLPAGLAMAATFPFAGRMTDRVSRAIPILCGGLLFAASCVLIALADLGTAVMLLALWILLGRIGLGLMMPPITAGALMTLEPHLVPQASGAVNFGRQLGGSFSVSLISIVLDAAAGTHAAGYALLDEAERRAALGHGFHVAFLALAGVLALSLLALLLMPRGPARDARQDGARDAR</sequence>
<gene>
    <name evidence="8" type="ORF">DEW08_02335</name>
</gene>
<dbReference type="GO" id="GO:0012505">
    <property type="term" value="C:endomembrane system"/>
    <property type="evidence" value="ECO:0007669"/>
    <property type="project" value="UniProtKB-SubCell"/>
</dbReference>
<evidence type="ECO:0000256" key="6">
    <source>
        <dbReference type="SAM" id="Phobius"/>
    </source>
</evidence>
<dbReference type="InterPro" id="IPR011701">
    <property type="entry name" value="MFS"/>
</dbReference>
<keyword evidence="2" id="KW-0813">Transport</keyword>
<evidence type="ECO:0000256" key="4">
    <source>
        <dbReference type="ARBA" id="ARBA00022989"/>
    </source>
</evidence>
<feature type="transmembrane region" description="Helical" evidence="6">
    <location>
        <begin position="151"/>
        <end position="170"/>
    </location>
</feature>
<keyword evidence="3 6" id="KW-0812">Transmembrane</keyword>
<evidence type="ECO:0000256" key="2">
    <source>
        <dbReference type="ARBA" id="ARBA00022448"/>
    </source>
</evidence>
<evidence type="ECO:0000259" key="7">
    <source>
        <dbReference type="PROSITE" id="PS50850"/>
    </source>
</evidence>
<accession>A0A2S2CL11</accession>
<proteinExistence type="predicted"/>
<protein>
    <recommendedName>
        <fullName evidence="7">Major facilitator superfamily (MFS) profile domain-containing protein</fullName>
    </recommendedName>
</protein>
<dbReference type="GO" id="GO:0022857">
    <property type="term" value="F:transmembrane transporter activity"/>
    <property type="evidence" value="ECO:0007669"/>
    <property type="project" value="InterPro"/>
</dbReference>
<feature type="transmembrane region" description="Helical" evidence="6">
    <location>
        <begin position="49"/>
        <end position="70"/>
    </location>
</feature>
<evidence type="ECO:0000256" key="5">
    <source>
        <dbReference type="ARBA" id="ARBA00023136"/>
    </source>
</evidence>
<keyword evidence="5 6" id="KW-0472">Membrane</keyword>
<feature type="transmembrane region" description="Helical" evidence="6">
    <location>
        <begin position="20"/>
        <end position="37"/>
    </location>
</feature>